<protein>
    <submittedName>
        <fullName evidence="1">Class A sortase</fullName>
    </submittedName>
</protein>
<accession>A0ABS6TBW3</accession>
<organism evidence="1 2">
    <name type="scientific">Enterococcus alishanensis</name>
    <dbReference type="NCBI Taxonomy" id="1303817"/>
    <lineage>
        <taxon>Bacteria</taxon>
        <taxon>Bacillati</taxon>
        <taxon>Bacillota</taxon>
        <taxon>Bacilli</taxon>
        <taxon>Lactobacillales</taxon>
        <taxon>Enterococcaceae</taxon>
        <taxon>Enterococcus</taxon>
    </lineage>
</organism>
<gene>
    <name evidence="1" type="ORF">KUA55_06880</name>
</gene>
<dbReference type="CDD" id="cd06165">
    <property type="entry name" value="Sortase_A"/>
    <property type="match status" value="1"/>
</dbReference>
<keyword evidence="2" id="KW-1185">Reference proteome</keyword>
<dbReference type="Proteomes" id="UP000774130">
    <property type="component" value="Unassembled WGS sequence"/>
</dbReference>
<dbReference type="InterPro" id="IPR005754">
    <property type="entry name" value="Sortase"/>
</dbReference>
<name>A0ABS6TBW3_9ENTE</name>
<evidence type="ECO:0000313" key="1">
    <source>
        <dbReference type="EMBL" id="MBV7390396.1"/>
    </source>
</evidence>
<dbReference type="EMBL" id="JAHUZB010000003">
    <property type="protein sequence ID" value="MBV7390396.1"/>
    <property type="molecule type" value="Genomic_DNA"/>
</dbReference>
<proteinExistence type="predicted"/>
<comment type="caution">
    <text evidence="1">The sequence shown here is derived from an EMBL/GenBank/DDBJ whole genome shotgun (WGS) entry which is preliminary data.</text>
</comment>
<sequence>MKKIVKTIPLILLLLIGLALIFNNQIKNFIISKTSEQYQVSNVTKKEIQENKKKKETFDFDGVQPISSEAVLKAKLSNKRLPVIGGVAIPSVAINLPIFKGLSNEALLWGAGTTKENQQMGVGNYGLASHHAYEDDLLFSPLGKVNLGATIYLTDLENIYEYKVTSKEKVDPTAVQWLDEVPDKSLVTLVTCGDVSGINRVIVQGELQQIVPVLSADKDMTNAFNMEEKTY</sequence>
<dbReference type="NCBIfam" id="TIGR01076">
    <property type="entry name" value="sortase_fam"/>
    <property type="match status" value="1"/>
</dbReference>
<reference evidence="1 2" key="1">
    <citation type="submission" date="2021-06" db="EMBL/GenBank/DDBJ databases">
        <title>Enterococcus alishanensis sp. nov., a novel lactic acid bacterium isolated from fresh coffee beans.</title>
        <authorList>
            <person name="Chen Y.-S."/>
        </authorList>
    </citation>
    <scope>NUCLEOTIDE SEQUENCE [LARGE SCALE GENOMIC DNA]</scope>
    <source>
        <strain evidence="1 2">ALS3</strain>
    </source>
</reference>
<evidence type="ECO:0000313" key="2">
    <source>
        <dbReference type="Proteomes" id="UP000774130"/>
    </source>
</evidence>
<dbReference type="InterPro" id="IPR042007">
    <property type="entry name" value="Sortase_A"/>
</dbReference>
<dbReference type="Pfam" id="PF04203">
    <property type="entry name" value="Sortase"/>
    <property type="match status" value="1"/>
</dbReference>
<dbReference type="RefSeq" id="WP_218325465.1">
    <property type="nucleotide sequence ID" value="NZ_JAHUZB010000003.1"/>
</dbReference>